<dbReference type="Proteomes" id="UP000264719">
    <property type="component" value="Unassembled WGS sequence"/>
</dbReference>
<dbReference type="Gene3D" id="3.30.460.20">
    <property type="entry name" value="CorA soluble domain-like"/>
    <property type="match status" value="1"/>
</dbReference>
<dbReference type="AlphaFoldDB" id="A0A348W7Z4"/>
<dbReference type="CDD" id="cd12833">
    <property type="entry name" value="ZntB-like_1"/>
    <property type="match status" value="1"/>
</dbReference>
<dbReference type="GO" id="GO:0015087">
    <property type="term" value="F:cobalt ion transmembrane transporter activity"/>
    <property type="evidence" value="ECO:0007669"/>
    <property type="project" value="TreeGrafter"/>
</dbReference>
<keyword evidence="8 11" id="KW-1133">Transmembrane helix</keyword>
<proteinExistence type="inferred from homology"/>
<evidence type="ECO:0000256" key="8">
    <source>
        <dbReference type="ARBA" id="ARBA00022989"/>
    </source>
</evidence>
<comment type="caution">
    <text evidence="12">The sequence shown here is derived from an EMBL/GenBank/DDBJ whole genome shotgun (WGS) entry which is preliminary data.</text>
</comment>
<evidence type="ECO:0000313" key="12">
    <source>
        <dbReference type="EMBL" id="HAR50656.1"/>
    </source>
</evidence>
<keyword evidence="10 11" id="KW-0472">Membrane</keyword>
<dbReference type="PANTHER" id="PTHR46494:SF3">
    <property type="entry name" value="ZINC TRANSPORT PROTEIN ZNTB"/>
    <property type="match status" value="1"/>
</dbReference>
<evidence type="ECO:0000313" key="13">
    <source>
        <dbReference type="Proteomes" id="UP000264719"/>
    </source>
</evidence>
<feature type="transmembrane region" description="Helical" evidence="11">
    <location>
        <begin position="295"/>
        <end position="315"/>
    </location>
</feature>
<evidence type="ECO:0000256" key="7">
    <source>
        <dbReference type="ARBA" id="ARBA00022833"/>
    </source>
</evidence>
<dbReference type="RefSeq" id="WP_339856090.1">
    <property type="nucleotide sequence ID" value="NZ_CAXAXR010000032.1"/>
</dbReference>
<reference evidence="12 13" key="1">
    <citation type="journal article" date="2018" name="Nat. Biotechnol.">
        <title>A standardized bacterial taxonomy based on genome phylogeny substantially revises the tree of life.</title>
        <authorList>
            <person name="Parks D.H."/>
            <person name="Chuvochina M."/>
            <person name="Waite D.W."/>
            <person name="Rinke C."/>
            <person name="Skarshewski A."/>
            <person name="Chaumeil P.A."/>
            <person name="Hugenholtz P."/>
        </authorList>
    </citation>
    <scope>NUCLEOTIDE SEQUENCE [LARGE SCALE GENOMIC DNA]</scope>
    <source>
        <strain evidence="12">UBA9169</strain>
    </source>
</reference>
<dbReference type="Gene3D" id="1.20.58.340">
    <property type="entry name" value="Magnesium transport protein CorA, transmembrane region"/>
    <property type="match status" value="2"/>
</dbReference>
<evidence type="ECO:0000256" key="3">
    <source>
        <dbReference type="ARBA" id="ARBA00022448"/>
    </source>
</evidence>
<dbReference type="GO" id="GO:0000287">
    <property type="term" value="F:magnesium ion binding"/>
    <property type="evidence" value="ECO:0007669"/>
    <property type="project" value="TreeGrafter"/>
</dbReference>
<keyword evidence="5" id="KW-0997">Cell inner membrane</keyword>
<evidence type="ECO:0000256" key="2">
    <source>
        <dbReference type="ARBA" id="ARBA00009765"/>
    </source>
</evidence>
<comment type="similarity">
    <text evidence="2">Belongs to the CorA metal ion transporter (MIT) (TC 1.A.35) family.</text>
</comment>
<evidence type="ECO:0000256" key="6">
    <source>
        <dbReference type="ARBA" id="ARBA00022692"/>
    </source>
</evidence>
<name>A0A348W7Z4_9RHOB</name>
<sequence>MKDPVTLCAFDVDAAGRAVAVEGPLAAAAPEGCYRWLHFDVAAAGLEPWLRAHLPEAAVDALLQAETRPRCDAHGAGAIINLRGVNLNPGASPEDMVSLRIWMAEGLVVTARLRKIWALDAIRAQAEAEGQAPESPGALLAAIAEGLTRRIEAVALELEEQTDALEETVLGEAQEVPLAQLSGVRHTVIKLRRFVNPQREALEALAAGEAPGMDARTLSDLRESANRSARNVEALDATRERLMALQDHMEVQRGQRLGQNSYVLSVVAAIFLPLGFLTGLFGVNVAGMPGVDHAGAFWMLCAGSLALGVLLYLVFKLGRWL</sequence>
<evidence type="ECO:0000256" key="4">
    <source>
        <dbReference type="ARBA" id="ARBA00022475"/>
    </source>
</evidence>
<dbReference type="InterPro" id="IPR002523">
    <property type="entry name" value="MgTranspt_CorA/ZnTranspt_ZntB"/>
</dbReference>
<keyword evidence="3" id="KW-0813">Transport</keyword>
<comment type="subcellular location">
    <subcellularLocation>
        <location evidence="1">Cell membrane</location>
        <topology evidence="1">Multi-pass membrane protein</topology>
    </subcellularLocation>
</comment>
<evidence type="ECO:0000256" key="5">
    <source>
        <dbReference type="ARBA" id="ARBA00022519"/>
    </source>
</evidence>
<keyword evidence="9" id="KW-0406">Ion transport</keyword>
<dbReference type="EMBL" id="DMVW01000027">
    <property type="protein sequence ID" value="HAR50656.1"/>
    <property type="molecule type" value="Genomic_DNA"/>
</dbReference>
<keyword evidence="6 11" id="KW-0812">Transmembrane</keyword>
<feature type="transmembrane region" description="Helical" evidence="11">
    <location>
        <begin position="262"/>
        <end position="283"/>
    </location>
</feature>
<protein>
    <submittedName>
        <fullName evidence="12">Zinc transporter ZntB</fullName>
    </submittedName>
</protein>
<dbReference type="InterPro" id="IPR045863">
    <property type="entry name" value="CorA_TM1_TM2"/>
</dbReference>
<dbReference type="SUPFAM" id="SSF144083">
    <property type="entry name" value="Magnesium transport protein CorA, transmembrane region"/>
    <property type="match status" value="1"/>
</dbReference>
<gene>
    <name evidence="12" type="ORF">DCS45_02105</name>
</gene>
<accession>A0A348W7Z4</accession>
<keyword evidence="4" id="KW-1003">Cell membrane</keyword>
<organism evidence="12 13">
    <name type="scientific">Roseovarius nubinhibens</name>
    <dbReference type="NCBI Taxonomy" id="314263"/>
    <lineage>
        <taxon>Bacteria</taxon>
        <taxon>Pseudomonadati</taxon>
        <taxon>Pseudomonadota</taxon>
        <taxon>Alphaproteobacteria</taxon>
        <taxon>Rhodobacterales</taxon>
        <taxon>Roseobacteraceae</taxon>
        <taxon>Roseovarius</taxon>
    </lineage>
</organism>
<evidence type="ECO:0000256" key="9">
    <source>
        <dbReference type="ARBA" id="ARBA00023065"/>
    </source>
</evidence>
<dbReference type="InterPro" id="IPR045861">
    <property type="entry name" value="CorA_cytoplasmic_dom"/>
</dbReference>
<evidence type="ECO:0000256" key="10">
    <source>
        <dbReference type="ARBA" id="ARBA00023136"/>
    </source>
</evidence>
<dbReference type="PANTHER" id="PTHR46494">
    <property type="entry name" value="CORA FAMILY METAL ION TRANSPORTER (EUROFUNG)"/>
    <property type="match status" value="1"/>
</dbReference>
<dbReference type="GO" id="GO:0005886">
    <property type="term" value="C:plasma membrane"/>
    <property type="evidence" value="ECO:0007669"/>
    <property type="project" value="UniProtKB-SubCell"/>
</dbReference>
<dbReference type="SUPFAM" id="SSF143865">
    <property type="entry name" value="CorA soluble domain-like"/>
    <property type="match status" value="1"/>
</dbReference>
<keyword evidence="7" id="KW-0862">Zinc</keyword>
<dbReference type="GO" id="GO:0015095">
    <property type="term" value="F:magnesium ion transmembrane transporter activity"/>
    <property type="evidence" value="ECO:0007669"/>
    <property type="project" value="TreeGrafter"/>
</dbReference>
<evidence type="ECO:0000256" key="1">
    <source>
        <dbReference type="ARBA" id="ARBA00004651"/>
    </source>
</evidence>
<dbReference type="Pfam" id="PF01544">
    <property type="entry name" value="CorA"/>
    <property type="match status" value="1"/>
</dbReference>
<dbReference type="GO" id="GO:0050897">
    <property type="term" value="F:cobalt ion binding"/>
    <property type="evidence" value="ECO:0007669"/>
    <property type="project" value="TreeGrafter"/>
</dbReference>
<evidence type="ECO:0000256" key="11">
    <source>
        <dbReference type="SAM" id="Phobius"/>
    </source>
</evidence>